<dbReference type="EMBL" id="JAFFZP010000031">
    <property type="protein sequence ID" value="MBN0989005.1"/>
    <property type="molecule type" value="Genomic_DNA"/>
</dbReference>
<evidence type="ECO:0000256" key="4">
    <source>
        <dbReference type="ARBA" id="ARBA00022989"/>
    </source>
</evidence>
<feature type="transmembrane region" description="Helical" evidence="6">
    <location>
        <begin position="121"/>
        <end position="138"/>
    </location>
</feature>
<accession>A0ABS2WBB9</accession>
<evidence type="ECO:0000256" key="2">
    <source>
        <dbReference type="ARBA" id="ARBA00022475"/>
    </source>
</evidence>
<keyword evidence="2" id="KW-1003">Cell membrane</keyword>
<proteinExistence type="predicted"/>
<gene>
    <name evidence="7" type="ORF">JW498_16685</name>
</gene>
<feature type="transmembrane region" description="Helical" evidence="6">
    <location>
        <begin position="144"/>
        <end position="168"/>
    </location>
</feature>
<dbReference type="Pfam" id="PF01810">
    <property type="entry name" value="LysE"/>
    <property type="match status" value="1"/>
</dbReference>
<evidence type="ECO:0000313" key="7">
    <source>
        <dbReference type="EMBL" id="MBN0989005.1"/>
    </source>
</evidence>
<evidence type="ECO:0000313" key="8">
    <source>
        <dbReference type="Proteomes" id="UP000760472"/>
    </source>
</evidence>
<dbReference type="Proteomes" id="UP000760472">
    <property type="component" value="Unassembled WGS sequence"/>
</dbReference>
<sequence>MVEILLYAFGIMYTPGPVNLLSLNAGINGEIRNTLRFCIGVACAMLILFLLFGYTGAWLITPDSQLVIGLLGSCYIAYLAYKIARGSQQITDEIGADKVQPDTSRTGFRSGLMLQLLNPKAFIAILPIVTVQFPAAHITGVSILLWSLLLAGLAFGAPGSYLLMGVRLRKLISQPRYFRLLNNAMALLLLYVAIELALNQLLDVTA</sequence>
<dbReference type="PANTHER" id="PTHR30086:SF20">
    <property type="entry name" value="ARGININE EXPORTER PROTEIN ARGO-RELATED"/>
    <property type="match status" value="1"/>
</dbReference>
<organism evidence="7 8">
    <name type="scientific">Amphritea pacifica</name>
    <dbReference type="NCBI Taxonomy" id="2811233"/>
    <lineage>
        <taxon>Bacteria</taxon>
        <taxon>Pseudomonadati</taxon>
        <taxon>Pseudomonadota</taxon>
        <taxon>Gammaproteobacteria</taxon>
        <taxon>Oceanospirillales</taxon>
        <taxon>Oceanospirillaceae</taxon>
        <taxon>Amphritea</taxon>
    </lineage>
</organism>
<name>A0ABS2WBB9_9GAMM</name>
<comment type="subcellular location">
    <subcellularLocation>
        <location evidence="1">Cell membrane</location>
        <topology evidence="1">Multi-pass membrane protein</topology>
    </subcellularLocation>
</comment>
<feature type="transmembrane region" description="Helical" evidence="6">
    <location>
        <begin position="6"/>
        <end position="25"/>
    </location>
</feature>
<feature type="transmembrane region" description="Helical" evidence="6">
    <location>
        <begin position="37"/>
        <end position="60"/>
    </location>
</feature>
<dbReference type="PANTHER" id="PTHR30086">
    <property type="entry name" value="ARGININE EXPORTER PROTEIN ARGO"/>
    <property type="match status" value="1"/>
</dbReference>
<protein>
    <submittedName>
        <fullName evidence="7">LysE family translocator</fullName>
    </submittedName>
</protein>
<dbReference type="InterPro" id="IPR001123">
    <property type="entry name" value="LeuE-type"/>
</dbReference>
<comment type="caution">
    <text evidence="7">The sequence shown here is derived from an EMBL/GenBank/DDBJ whole genome shotgun (WGS) entry which is preliminary data.</text>
</comment>
<feature type="transmembrane region" description="Helical" evidence="6">
    <location>
        <begin position="180"/>
        <end position="202"/>
    </location>
</feature>
<keyword evidence="4 6" id="KW-1133">Transmembrane helix</keyword>
<reference evidence="7 8" key="1">
    <citation type="submission" date="2021-02" db="EMBL/GenBank/DDBJ databases">
        <title>A novel species of genus Amphritea isolated from a fishpond in China.</title>
        <authorList>
            <person name="Lu H."/>
        </authorList>
    </citation>
    <scope>NUCLEOTIDE SEQUENCE [LARGE SCALE GENOMIC DNA]</scope>
    <source>
        <strain evidence="7 8">RP18W</strain>
    </source>
</reference>
<evidence type="ECO:0000256" key="1">
    <source>
        <dbReference type="ARBA" id="ARBA00004651"/>
    </source>
</evidence>
<evidence type="ECO:0000256" key="5">
    <source>
        <dbReference type="ARBA" id="ARBA00023136"/>
    </source>
</evidence>
<dbReference type="RefSeq" id="WP_205214114.1">
    <property type="nucleotide sequence ID" value="NZ_JAFFZP010000031.1"/>
</dbReference>
<keyword evidence="8" id="KW-1185">Reference proteome</keyword>
<keyword evidence="5 6" id="KW-0472">Membrane</keyword>
<evidence type="ECO:0000256" key="6">
    <source>
        <dbReference type="SAM" id="Phobius"/>
    </source>
</evidence>
<keyword evidence="3 6" id="KW-0812">Transmembrane</keyword>
<feature type="transmembrane region" description="Helical" evidence="6">
    <location>
        <begin position="66"/>
        <end position="84"/>
    </location>
</feature>
<evidence type="ECO:0000256" key="3">
    <source>
        <dbReference type="ARBA" id="ARBA00022692"/>
    </source>
</evidence>